<reference evidence="8" key="1">
    <citation type="submission" date="2016-10" db="EMBL/GenBank/DDBJ databases">
        <authorList>
            <person name="Varghese N."/>
            <person name="Submissions S."/>
        </authorList>
    </citation>
    <scope>NUCLEOTIDE SEQUENCE [LARGE SCALE GENOMIC DNA]</scope>
    <source>
        <strain evidence="8">PL19</strain>
    </source>
</reference>
<dbReference type="UniPathway" id="UPA00128">
    <property type="reaction ID" value="UER00191"/>
</dbReference>
<dbReference type="SUPFAM" id="SSF51735">
    <property type="entry name" value="NAD(P)-binding Rossmann-fold domains"/>
    <property type="match status" value="1"/>
</dbReference>
<dbReference type="Pfam" id="PF01370">
    <property type="entry name" value="Epimerase"/>
    <property type="match status" value="1"/>
</dbReference>
<dbReference type="EC" id="1.1.1.271" evidence="5"/>
<keyword evidence="5" id="KW-0511">Multifunctional enzyme</keyword>
<feature type="binding site" evidence="5">
    <location>
        <begin position="33"/>
        <end position="39"/>
    </location>
    <ligand>
        <name>NADP(+)</name>
        <dbReference type="ChEBI" id="CHEBI:58349"/>
    </ligand>
</feature>
<dbReference type="InterPro" id="IPR001509">
    <property type="entry name" value="Epimerase_deHydtase"/>
</dbReference>
<dbReference type="Gene3D" id="3.90.25.10">
    <property type="entry name" value="UDP-galactose 4-epimerase, domain 1"/>
    <property type="match status" value="1"/>
</dbReference>
<dbReference type="PANTHER" id="PTHR43238">
    <property type="entry name" value="GDP-L-FUCOSE SYNTHASE"/>
    <property type="match status" value="1"/>
</dbReference>
<feature type="binding site" evidence="5">
    <location>
        <position position="224"/>
    </location>
    <ligand>
        <name>substrate</name>
    </ligand>
</feature>
<dbReference type="Gene3D" id="3.40.50.720">
    <property type="entry name" value="NAD(P)-binding Rossmann-like Domain"/>
    <property type="match status" value="1"/>
</dbReference>
<feature type="binding site" evidence="5">
    <location>
        <position position="209"/>
    </location>
    <ligand>
        <name>substrate</name>
    </ligand>
</feature>
<keyword evidence="3 5" id="KW-0560">Oxidoreductase</keyword>
<feature type="site" description="Important for catalytic activity" evidence="5">
    <location>
        <position position="131"/>
    </location>
</feature>
<keyword evidence="8" id="KW-1185">Reference proteome</keyword>
<evidence type="ECO:0000256" key="3">
    <source>
        <dbReference type="ARBA" id="ARBA00023002"/>
    </source>
</evidence>
<comment type="catalytic activity">
    <reaction evidence="5">
        <text>GDP-beta-L-fucose + NADP(+) = GDP-4-dehydro-alpha-D-rhamnose + NADPH + H(+)</text>
        <dbReference type="Rhea" id="RHEA:18885"/>
        <dbReference type="ChEBI" id="CHEBI:15378"/>
        <dbReference type="ChEBI" id="CHEBI:57273"/>
        <dbReference type="ChEBI" id="CHEBI:57783"/>
        <dbReference type="ChEBI" id="CHEBI:57964"/>
        <dbReference type="ChEBI" id="CHEBI:58349"/>
        <dbReference type="EC" id="1.1.1.271"/>
    </reaction>
</comment>
<feature type="active site" description="Proton donor/acceptor" evidence="5">
    <location>
        <position position="158"/>
    </location>
</feature>
<gene>
    <name evidence="5" type="primary">fcl</name>
    <name evidence="7" type="ORF">SAMN05192584_10480</name>
</gene>
<comment type="pathway">
    <text evidence="5">Nucleotide-sugar biosynthesis; GDP-L-fucose biosynthesis via de novo pathway; GDP-L-fucose from GDP-alpha-D-mannose: step 2/2.</text>
</comment>
<dbReference type="GO" id="GO:0070401">
    <property type="term" value="F:NADP+ binding"/>
    <property type="evidence" value="ECO:0007669"/>
    <property type="project" value="UniProtKB-UniRule"/>
</dbReference>
<dbReference type="PANTHER" id="PTHR43238:SF1">
    <property type="entry name" value="GDP-L-FUCOSE SYNTHASE"/>
    <property type="match status" value="1"/>
</dbReference>
<evidence type="ECO:0000313" key="7">
    <source>
        <dbReference type="EMBL" id="SFK15988.1"/>
    </source>
</evidence>
<dbReference type="EMBL" id="FOSG01000004">
    <property type="protein sequence ID" value="SFK15988.1"/>
    <property type="molecule type" value="Genomic_DNA"/>
</dbReference>
<dbReference type="Proteomes" id="UP000198928">
    <property type="component" value="Unassembled WGS sequence"/>
</dbReference>
<name>A0A1I3X8Q5_9ACTN</name>
<protein>
    <recommendedName>
        <fullName evidence="5">GDP-L-fucose synthase</fullName>
        <ecNumber evidence="5">1.1.1.271</ecNumber>
    </recommendedName>
    <alternativeName>
        <fullName evidence="5">GDP-4-keto-6-deoxy-D-mannose-3,5-epimerase-4-reductase</fullName>
    </alternativeName>
</protein>
<dbReference type="GO" id="GO:0016853">
    <property type="term" value="F:isomerase activity"/>
    <property type="evidence" value="ECO:0007669"/>
    <property type="project" value="UniProtKB-KW"/>
</dbReference>
<evidence type="ECO:0000313" key="8">
    <source>
        <dbReference type="Proteomes" id="UP000198928"/>
    </source>
</evidence>
<keyword evidence="2 5" id="KW-0521">NADP</keyword>
<dbReference type="InterPro" id="IPR036291">
    <property type="entry name" value="NAD(P)-bd_dom_sf"/>
</dbReference>
<evidence type="ECO:0000256" key="1">
    <source>
        <dbReference type="ARBA" id="ARBA00005959"/>
    </source>
</evidence>
<organism evidence="7 8">
    <name type="scientific">Streptomyces pini</name>
    <dbReference type="NCBI Taxonomy" id="1520580"/>
    <lineage>
        <taxon>Bacteria</taxon>
        <taxon>Bacillati</taxon>
        <taxon>Actinomycetota</taxon>
        <taxon>Actinomycetes</taxon>
        <taxon>Kitasatosporales</taxon>
        <taxon>Streptomycetaceae</taxon>
        <taxon>Streptomyces</taxon>
    </lineage>
</organism>
<dbReference type="HAMAP" id="MF_00956">
    <property type="entry name" value="GDP_fucose_synth"/>
    <property type="match status" value="1"/>
</dbReference>
<evidence type="ECO:0000256" key="4">
    <source>
        <dbReference type="ARBA" id="ARBA00023235"/>
    </source>
</evidence>
<evidence type="ECO:0000259" key="6">
    <source>
        <dbReference type="Pfam" id="PF01370"/>
    </source>
</evidence>
<dbReference type="GO" id="GO:0050577">
    <property type="term" value="F:GDP-L-fucose synthase activity"/>
    <property type="evidence" value="ECO:0007669"/>
    <property type="project" value="UniProtKB-UniRule"/>
</dbReference>
<feature type="binding site" evidence="5">
    <location>
        <begin position="185"/>
        <end position="188"/>
    </location>
    <ligand>
        <name>NADP(+)</name>
        <dbReference type="ChEBI" id="CHEBI:58349"/>
    </ligand>
</feature>
<dbReference type="CDD" id="cd05239">
    <property type="entry name" value="GDP_FS_SDR_e"/>
    <property type="match status" value="1"/>
</dbReference>
<dbReference type="AlphaFoldDB" id="A0A1I3X8Q5"/>
<evidence type="ECO:0000256" key="5">
    <source>
        <dbReference type="HAMAP-Rule" id="MF_00956"/>
    </source>
</evidence>
<feature type="binding site" evidence="5">
    <location>
        <position position="201"/>
    </location>
    <ligand>
        <name>NADP(+)</name>
        <dbReference type="ChEBI" id="CHEBI:58349"/>
    </ligand>
</feature>
<feature type="domain" description="NAD-dependent epimerase/dehydratase" evidence="6">
    <location>
        <begin position="29"/>
        <end position="259"/>
    </location>
</feature>
<dbReference type="GO" id="GO:0042351">
    <property type="term" value="P:'de novo' GDP-L-fucose biosynthetic process"/>
    <property type="evidence" value="ECO:0007669"/>
    <property type="project" value="UniProtKB-UniRule"/>
</dbReference>
<sequence length="332" mass="35837">MFQRKSGESKPLPDRMRAMDDLLPPPARVFVAGHRGLVGSAVARRLSARGYEVLTRTRAELDLRDGAATAAHLRDIRPDAVVLAAAKVGGIMANSTFPVQFLEDNLRIQLGVIGGAYAAGVRRLLFLGSSCIYPKHAEQPITESALLTGPLEPTNQAYAVAKIAGIVQVQSYRRQFGASYIAAMPTNLYGPGDNFDPETSHVLPALIRRFHEAREKGAKEVVLWGTGSPRREFLHVDDLAAACEVLLRRYDGDEPVNVGCGEDLTIRELAELVASVVGYEGRIAFDPAKPDGTPRKLLDVGRMRALGWSPSIGLAEGIAATHRAWRGAAEPG</sequence>
<comment type="similarity">
    <text evidence="1 5">Belongs to the NAD(P)-dependent epimerase/dehydratase family. Fucose synthase subfamily.</text>
</comment>
<comment type="function">
    <text evidence="5">Catalyzes the two-step NADP-dependent conversion of GDP-4-dehydro-6-deoxy-D-mannose to GDP-fucose, involving an epimerase and a reductase reaction.</text>
</comment>
<feature type="site" description="Important for catalytic activity" evidence="5">
    <location>
        <position position="129"/>
    </location>
</feature>
<keyword evidence="4 5" id="KW-0413">Isomerase</keyword>
<proteinExistence type="inferred from homology"/>
<accession>A0A1I3X8Q5</accession>
<feature type="binding site" evidence="5">
    <location>
        <begin position="127"/>
        <end position="130"/>
    </location>
    <ligand>
        <name>NADP(+)</name>
        <dbReference type="ChEBI" id="CHEBI:58349"/>
    </ligand>
</feature>
<feature type="binding site" evidence="5">
    <location>
        <position position="162"/>
    </location>
    <ligand>
        <name>NADP(+)</name>
        <dbReference type="ChEBI" id="CHEBI:58349"/>
    </ligand>
</feature>
<feature type="binding site" evidence="5">
    <location>
        <position position="291"/>
    </location>
    <ligand>
        <name>substrate</name>
    </ligand>
</feature>
<evidence type="ECO:0000256" key="2">
    <source>
        <dbReference type="ARBA" id="ARBA00022857"/>
    </source>
</evidence>
<dbReference type="InterPro" id="IPR028614">
    <property type="entry name" value="GDP_fucose/colitose_synth"/>
</dbReference>
<feature type="binding site" evidence="5">
    <location>
        <position position="231"/>
    </location>
    <ligand>
        <name>substrate</name>
    </ligand>
</feature>